<evidence type="ECO:0000313" key="1">
    <source>
        <dbReference type="EMBL" id="KAJ7989435.1"/>
    </source>
</evidence>
<protein>
    <submittedName>
        <fullName evidence="1">Uncharacterized protein</fullName>
    </submittedName>
</protein>
<dbReference type="EMBL" id="CM055756">
    <property type="protein sequence ID" value="KAJ7989435.1"/>
    <property type="molecule type" value="Genomic_DNA"/>
</dbReference>
<gene>
    <name evidence="1" type="ORF">DPEC_G00304510</name>
</gene>
<proteinExistence type="predicted"/>
<evidence type="ECO:0000313" key="2">
    <source>
        <dbReference type="Proteomes" id="UP001157502"/>
    </source>
</evidence>
<sequence>MCRAADESPRTLPAFLACFPPEGHSVLLPASNPVCPGEIGGTSVRGTPRGTTKTITGLSQTLNGALGLFNKAKRGRRDQFNTRPDSNGMRARRGWLKPRAPAGRAFSPGVTPVRYPNQPGVGRECAAAHIHSDWRILTHVLYGQEGVWLEAHGRSIS</sequence>
<reference evidence="1" key="1">
    <citation type="submission" date="2021-05" db="EMBL/GenBank/DDBJ databases">
        <authorList>
            <person name="Pan Q."/>
            <person name="Jouanno E."/>
            <person name="Zahm M."/>
            <person name="Klopp C."/>
            <person name="Cabau C."/>
            <person name="Louis A."/>
            <person name="Berthelot C."/>
            <person name="Parey E."/>
            <person name="Roest Crollius H."/>
            <person name="Montfort J."/>
            <person name="Robinson-Rechavi M."/>
            <person name="Bouchez O."/>
            <person name="Lampietro C."/>
            <person name="Lopez Roques C."/>
            <person name="Donnadieu C."/>
            <person name="Postlethwait J."/>
            <person name="Bobe J."/>
            <person name="Dillon D."/>
            <person name="Chandos A."/>
            <person name="von Hippel F."/>
            <person name="Guiguen Y."/>
        </authorList>
    </citation>
    <scope>NUCLEOTIDE SEQUENCE</scope>
    <source>
        <strain evidence="1">YG-Jan2019</strain>
    </source>
</reference>
<name>A0ACC2FDW4_DALPE</name>
<accession>A0ACC2FDW4</accession>
<keyword evidence="2" id="KW-1185">Reference proteome</keyword>
<organism evidence="1 2">
    <name type="scientific">Dallia pectoralis</name>
    <name type="common">Alaska blackfish</name>
    <dbReference type="NCBI Taxonomy" id="75939"/>
    <lineage>
        <taxon>Eukaryota</taxon>
        <taxon>Metazoa</taxon>
        <taxon>Chordata</taxon>
        <taxon>Craniata</taxon>
        <taxon>Vertebrata</taxon>
        <taxon>Euteleostomi</taxon>
        <taxon>Actinopterygii</taxon>
        <taxon>Neopterygii</taxon>
        <taxon>Teleostei</taxon>
        <taxon>Protacanthopterygii</taxon>
        <taxon>Esociformes</taxon>
        <taxon>Umbridae</taxon>
        <taxon>Dallia</taxon>
    </lineage>
</organism>
<dbReference type="Proteomes" id="UP001157502">
    <property type="component" value="Chromosome 29"/>
</dbReference>
<comment type="caution">
    <text evidence="1">The sequence shown here is derived from an EMBL/GenBank/DDBJ whole genome shotgun (WGS) entry which is preliminary data.</text>
</comment>